<dbReference type="GO" id="GO:0010181">
    <property type="term" value="F:FMN binding"/>
    <property type="evidence" value="ECO:0007669"/>
    <property type="project" value="InterPro"/>
</dbReference>
<evidence type="ECO:0000256" key="6">
    <source>
        <dbReference type="ARBA" id="ARBA00022485"/>
    </source>
</evidence>
<evidence type="ECO:0000256" key="5">
    <source>
        <dbReference type="ARBA" id="ARBA00012604"/>
    </source>
</evidence>
<dbReference type="PROSITE" id="PS00365">
    <property type="entry name" value="NIR_SIR"/>
    <property type="match status" value="1"/>
</dbReference>
<dbReference type="InterPro" id="IPR006066">
    <property type="entry name" value="NO2/SO3_Rdtase_FeS/sirohaem_BS"/>
</dbReference>
<evidence type="ECO:0000256" key="13">
    <source>
        <dbReference type="ARBA" id="ARBA00023014"/>
    </source>
</evidence>
<keyword evidence="13" id="KW-0411">Iron-sulfur</keyword>
<dbReference type="InterPro" id="IPR029039">
    <property type="entry name" value="Flavoprotein-like_sf"/>
</dbReference>
<dbReference type="Pfam" id="PF01077">
    <property type="entry name" value="NIR_SIR"/>
    <property type="match status" value="1"/>
</dbReference>
<dbReference type="Gene3D" id="3.40.50.970">
    <property type="match status" value="2"/>
</dbReference>
<dbReference type="InterPro" id="IPR009014">
    <property type="entry name" value="Transketo_C/PFOR_II"/>
</dbReference>
<dbReference type="GO" id="GO:0020037">
    <property type="term" value="F:heme binding"/>
    <property type="evidence" value="ECO:0007669"/>
    <property type="project" value="InterPro"/>
</dbReference>
<evidence type="ECO:0000313" key="18">
    <source>
        <dbReference type="Proteomes" id="UP001063166"/>
    </source>
</evidence>
<dbReference type="PANTHER" id="PTHR11493:SF47">
    <property type="entry name" value="SULFITE REDUCTASE [NADPH] SUBUNIT BETA"/>
    <property type="match status" value="1"/>
</dbReference>
<keyword evidence="14" id="KW-0198">Cysteine biosynthesis</keyword>
<evidence type="ECO:0000313" key="17">
    <source>
        <dbReference type="EMBL" id="GLB41693.1"/>
    </source>
</evidence>
<dbReference type="SUPFAM" id="SSF52218">
    <property type="entry name" value="Flavoproteins"/>
    <property type="match status" value="1"/>
</dbReference>
<dbReference type="FunFam" id="3.30.413.10:FF:000003">
    <property type="entry name" value="Sulfite reductase [NADPH] hemoprotein beta-component"/>
    <property type="match status" value="1"/>
</dbReference>
<dbReference type="HAMAP" id="MF_01540">
    <property type="entry name" value="CysI"/>
    <property type="match status" value="1"/>
</dbReference>
<evidence type="ECO:0000256" key="2">
    <source>
        <dbReference type="ARBA" id="ARBA00001966"/>
    </source>
</evidence>
<comment type="caution">
    <text evidence="17">The sequence shown here is derived from an EMBL/GenBank/DDBJ whole genome shotgun (WGS) entry which is preliminary data.</text>
</comment>
<dbReference type="PRINTS" id="PR00369">
    <property type="entry name" value="FLAVODOXIN"/>
</dbReference>
<keyword evidence="10" id="KW-0521">NADP</keyword>
<dbReference type="InterPro" id="IPR006067">
    <property type="entry name" value="NO2/SO3_Rdtase_4Fe4S_dom"/>
</dbReference>
<keyword evidence="6" id="KW-0004">4Fe-4S</keyword>
<name>A0A9P3UQI0_LYOSH</name>
<evidence type="ECO:0000256" key="9">
    <source>
        <dbReference type="ARBA" id="ARBA00022723"/>
    </source>
</evidence>
<proteinExistence type="inferred from homology"/>
<dbReference type="EMBL" id="BRPK01000010">
    <property type="protein sequence ID" value="GLB41693.1"/>
    <property type="molecule type" value="Genomic_DNA"/>
</dbReference>
<dbReference type="NCBIfam" id="NF010029">
    <property type="entry name" value="PRK13504.1"/>
    <property type="match status" value="1"/>
</dbReference>
<dbReference type="Pfam" id="PF03460">
    <property type="entry name" value="NIR_SIR_ferr"/>
    <property type="match status" value="2"/>
</dbReference>
<dbReference type="GO" id="GO:0019344">
    <property type="term" value="P:cysteine biosynthetic process"/>
    <property type="evidence" value="ECO:0007669"/>
    <property type="project" value="UniProtKB-KW"/>
</dbReference>
<keyword evidence="12" id="KW-0408">Iron</keyword>
<dbReference type="InterPro" id="IPR045169">
    <property type="entry name" value="NO2/SO3_Rdtase_4Fe4S_prot"/>
</dbReference>
<comment type="cofactor">
    <cofactor evidence="2">
        <name>[4Fe-4S] cluster</name>
        <dbReference type="ChEBI" id="CHEBI:49883"/>
    </cofactor>
</comment>
<dbReference type="Gene3D" id="3.40.50.920">
    <property type="match status" value="1"/>
</dbReference>
<evidence type="ECO:0000256" key="10">
    <source>
        <dbReference type="ARBA" id="ARBA00022857"/>
    </source>
</evidence>
<dbReference type="Pfam" id="PF00258">
    <property type="entry name" value="Flavodoxin_1"/>
    <property type="match status" value="1"/>
</dbReference>
<evidence type="ECO:0000256" key="14">
    <source>
        <dbReference type="ARBA" id="ARBA00023192"/>
    </source>
</evidence>
<dbReference type="EC" id="1.8.1.2" evidence="5"/>
<keyword evidence="11" id="KW-0560">Oxidoreductase</keyword>
<comment type="pathway">
    <text evidence="3">Sulfur metabolism; hydrogen sulfide biosynthesis; hydrogen sulfide from sulfite (NADPH route): step 1/1.</text>
</comment>
<dbReference type="InterPro" id="IPR036136">
    <property type="entry name" value="Nit/Sulf_reduc_fer-like_dom_sf"/>
</dbReference>
<dbReference type="Gene3D" id="3.30.413.10">
    <property type="entry name" value="Sulfite Reductase Hemoprotein, domain 1"/>
    <property type="match status" value="2"/>
</dbReference>
<gene>
    <name evidence="17" type="primary">MET5</name>
    <name evidence="17" type="ORF">LshimejAT787_1002930</name>
</gene>
<dbReference type="InterPro" id="IPR005117">
    <property type="entry name" value="NiRdtase/SiRdtase_haem-b_fer"/>
</dbReference>
<dbReference type="Gene3D" id="3.40.50.360">
    <property type="match status" value="1"/>
</dbReference>
<protein>
    <recommendedName>
        <fullName evidence="5">assimilatory sulfite reductase (NADPH)</fullName>
        <ecNumber evidence="5">1.8.1.2</ecNumber>
    </recommendedName>
</protein>
<dbReference type="InterPro" id="IPR029061">
    <property type="entry name" value="THDP-binding"/>
</dbReference>
<dbReference type="SUPFAM" id="SSF52518">
    <property type="entry name" value="Thiamin diphosphate-binding fold (THDP-binding)"/>
    <property type="match status" value="1"/>
</dbReference>
<dbReference type="GO" id="GO:0009337">
    <property type="term" value="C:sulfite reductase complex (NADPH)"/>
    <property type="evidence" value="ECO:0007669"/>
    <property type="project" value="InterPro"/>
</dbReference>
<dbReference type="FunFam" id="3.30.413.10:FF:000004">
    <property type="entry name" value="Sulfite reductase [NADPH] hemoprotein beta-component"/>
    <property type="match status" value="1"/>
</dbReference>
<keyword evidence="18" id="KW-1185">Reference proteome</keyword>
<keyword evidence="7" id="KW-0028">Amino-acid biosynthesis</keyword>
<reference evidence="17" key="1">
    <citation type="submission" date="2022-07" db="EMBL/GenBank/DDBJ databases">
        <title>The genome of Lyophyllum shimeji provides insight into the initial evolution of ectomycorrhizal fungal genome.</title>
        <authorList>
            <person name="Kobayashi Y."/>
            <person name="Shibata T."/>
            <person name="Hirakawa H."/>
            <person name="Shigenobu S."/>
            <person name="Nishiyama T."/>
            <person name="Yamada A."/>
            <person name="Hasebe M."/>
            <person name="Kawaguchi M."/>
        </authorList>
    </citation>
    <scope>NUCLEOTIDE SEQUENCE</scope>
    <source>
        <strain evidence="17">AT787</strain>
    </source>
</reference>
<evidence type="ECO:0000256" key="1">
    <source>
        <dbReference type="ARBA" id="ARBA00001929"/>
    </source>
</evidence>
<organism evidence="17 18">
    <name type="scientific">Lyophyllum shimeji</name>
    <name type="common">Hon-shimeji</name>
    <name type="synonym">Tricholoma shimeji</name>
    <dbReference type="NCBI Taxonomy" id="47721"/>
    <lineage>
        <taxon>Eukaryota</taxon>
        <taxon>Fungi</taxon>
        <taxon>Dikarya</taxon>
        <taxon>Basidiomycota</taxon>
        <taxon>Agaricomycotina</taxon>
        <taxon>Agaricomycetes</taxon>
        <taxon>Agaricomycetidae</taxon>
        <taxon>Agaricales</taxon>
        <taxon>Tricholomatineae</taxon>
        <taxon>Lyophyllaceae</taxon>
        <taxon>Lyophyllum</taxon>
    </lineage>
</organism>
<evidence type="ECO:0000256" key="11">
    <source>
        <dbReference type="ARBA" id="ARBA00023002"/>
    </source>
</evidence>
<dbReference type="PROSITE" id="PS50902">
    <property type="entry name" value="FLAVODOXIN_LIKE"/>
    <property type="match status" value="1"/>
</dbReference>
<dbReference type="GO" id="GO:0004783">
    <property type="term" value="F:sulfite reductase (NADPH) activity"/>
    <property type="evidence" value="ECO:0007669"/>
    <property type="project" value="UniProtKB-EC"/>
</dbReference>
<evidence type="ECO:0000256" key="4">
    <source>
        <dbReference type="ARBA" id="ARBA00010429"/>
    </source>
</evidence>
<comment type="catalytic activity">
    <reaction evidence="15">
        <text>hydrogen sulfide + 3 NADP(+) + 3 H2O = sulfite + 3 NADPH + 4 H(+)</text>
        <dbReference type="Rhea" id="RHEA:13801"/>
        <dbReference type="ChEBI" id="CHEBI:15377"/>
        <dbReference type="ChEBI" id="CHEBI:15378"/>
        <dbReference type="ChEBI" id="CHEBI:17359"/>
        <dbReference type="ChEBI" id="CHEBI:29919"/>
        <dbReference type="ChEBI" id="CHEBI:57783"/>
        <dbReference type="ChEBI" id="CHEBI:58349"/>
        <dbReference type="EC" id="1.8.1.2"/>
    </reaction>
</comment>
<evidence type="ECO:0000259" key="16">
    <source>
        <dbReference type="PROSITE" id="PS50902"/>
    </source>
</evidence>
<dbReference type="SUPFAM" id="SSF56014">
    <property type="entry name" value="Nitrite and sulphite reductase 4Fe-4S domain-like"/>
    <property type="match status" value="2"/>
</dbReference>
<dbReference type="InterPro" id="IPR045854">
    <property type="entry name" value="NO2/SO3_Rdtase_4Fe4S_sf"/>
</dbReference>
<dbReference type="NCBIfam" id="TIGR02041">
    <property type="entry name" value="CysI"/>
    <property type="match status" value="1"/>
</dbReference>
<evidence type="ECO:0000256" key="3">
    <source>
        <dbReference type="ARBA" id="ARBA00004774"/>
    </source>
</evidence>
<evidence type="ECO:0000256" key="8">
    <source>
        <dbReference type="ARBA" id="ARBA00022617"/>
    </source>
</evidence>
<dbReference type="OrthoDB" id="1688044at2759"/>
<keyword evidence="8" id="KW-0349">Heme</keyword>
<dbReference type="Proteomes" id="UP001063166">
    <property type="component" value="Unassembled WGS sequence"/>
</dbReference>
<comment type="cofactor">
    <cofactor evidence="1">
        <name>siroheme</name>
        <dbReference type="ChEBI" id="CHEBI:60052"/>
    </cofactor>
</comment>
<accession>A0A9P3UQI0</accession>
<dbReference type="PRINTS" id="PR00397">
    <property type="entry name" value="SIROHAEM"/>
</dbReference>
<evidence type="ECO:0000256" key="15">
    <source>
        <dbReference type="ARBA" id="ARBA00052219"/>
    </source>
</evidence>
<dbReference type="SUPFAM" id="SSF52922">
    <property type="entry name" value="TK C-terminal domain-like"/>
    <property type="match status" value="1"/>
</dbReference>
<dbReference type="GO" id="GO:0051539">
    <property type="term" value="F:4 iron, 4 sulfur cluster binding"/>
    <property type="evidence" value="ECO:0007669"/>
    <property type="project" value="UniProtKB-KW"/>
</dbReference>
<sequence>MRCFPPNLGSCSRPILSLPIMSALSAVARIAYLASDVVVDSQPTLPAVSAFSETYGSLADASQHKPKLLSAPLGADPGEIIVRNADAGLVSFTTSSHSQVLTSLVLRLAEISSRPIVLHIAVKDDLSDAITLRSAVPYFLLSCTAQEAHDNALLASRLARTERKAVVHAFYSGLSQDALSEIPEEKILPFLLSPKHPASPGHVTPINGDSNGAPAELLDDPTLVALYKSYEAAALETLSQIRRPLKPLSTLGPADPHTVLLIFGQAAPLPEVEGVRYVFHSLLGPFLPSRLLNAIPASAKRVIVLEQVRRWATKWLPLYLEVVSALQQRDIQNRPVVQSGVLGSAEGIAAADIQGLLDEAASTTSLATRLHLGVALSTDPEATQIPHVPKHELAYTKILSHLFNERLEVVNSPSLVPSQGQVATSPEYALGRVRGQLDLRADLVSAVQELLQDSSVSAQLHSLLAKWMLAKDDSVKSKALGIQIIQALESVPVAHPAAASVLALKSHFPALSRWIIGSDAWSYDLGASGLHHAIASGLNVNILILDTLPYSQRNSGDPHRRKHDVGLYAMNHGDVYVASVAVFSSYSQVLQALMEADRFQGPSVVLAYLPYTKEDVPALEVLRETKLAVDAGYWPLYRWDPAKEQAGKEPFSLDSDALKNDLRTFLDRQNHLSQLTRASPQLAAELVGSLGEQVKAARRARAQKAYGELVSALDRPPLLVLYASDGGAAEKVAKRLAGRGKARGLATTVAAMDTVPLESLKEEEYVAFVTSVAGQGEPPQNGRQLFKALNAAVARGETPLEKLKYTVFGMGDSHYWPRPEDAHYYNKPGKDLDARLEKLGGERIAALGLGDDQDADGWKTGYAVWEPLLWKALRVDAVEVTEAEPEPITNEHIKAASGYLRGTIAEGLEDTSTGALAPSDTQLTKFHGIYQQDDRDIRDERQAQGVEPAYSFMIRVRMPGGVCKPSQWLQMDQIADEHGSGTFKITTRQTFQFHGVIKRHLKPAIQDINRVLLDTLAACGDVNRNVVCSSIPTLSKLHDEVYQFSKDVSEHLIPRTTAYHEIWLDKKLVAGDALKDHEPLYGEFYLPRKFKIAVAVPPTNDVDVFANDLGFIAIVGKNGELEGFNVTVGGGMGVTHGNKKTYPRIADVVGFCTPEQGRFVAEAVMLTQRDNGNRADRKNARLKYTIDRMGLDAFKADFEKRLGFKLQPARPFSFDRNVDDYGWHTGEDGRHHYTVFIENGRIQDEPGRDFKTGLREIAKVHKGTFRLTTNQHLLVSDIADEDLPEIKRLLSKYRLDNLNHSGLRLASSACVAFPTCGLAMAESERYLPLLIDKVEKMCEANGLRNDSIVMRMTGCPNGCARPYIAEVAFVGKAPGTYSMLLGGGYYGQRMNKIYRETVTEPEILAILEPMIKRYALERLPGERFGDFTIRAGYISATTPGKEWYVGMGGEGQWREPVSAA</sequence>
<evidence type="ECO:0000256" key="7">
    <source>
        <dbReference type="ARBA" id="ARBA00022605"/>
    </source>
</evidence>
<dbReference type="FunFam" id="3.40.50.360:FF:000016">
    <property type="entry name" value="Sulfite reductase subunit beta"/>
    <property type="match status" value="1"/>
</dbReference>
<dbReference type="SUPFAM" id="SSF55124">
    <property type="entry name" value="Nitrite/Sulfite reductase N-terminal domain-like"/>
    <property type="match status" value="2"/>
</dbReference>
<dbReference type="InterPro" id="IPR011786">
    <property type="entry name" value="CysI"/>
</dbReference>
<dbReference type="InterPro" id="IPR008254">
    <property type="entry name" value="Flavodoxin/NO_synth"/>
</dbReference>
<feature type="domain" description="Flavodoxin-like" evidence="16">
    <location>
        <begin position="718"/>
        <end position="870"/>
    </location>
</feature>
<dbReference type="GO" id="GO:0050311">
    <property type="term" value="F:sulfite reductase (ferredoxin) activity"/>
    <property type="evidence" value="ECO:0007669"/>
    <property type="project" value="TreeGrafter"/>
</dbReference>
<comment type="similarity">
    <text evidence="4">Belongs to the nitrite and sulfite reductase 4Fe-4S domain family.</text>
</comment>
<dbReference type="GO" id="GO:0050661">
    <property type="term" value="F:NADP binding"/>
    <property type="evidence" value="ECO:0007669"/>
    <property type="project" value="InterPro"/>
</dbReference>
<dbReference type="GO" id="GO:0000103">
    <property type="term" value="P:sulfate assimilation"/>
    <property type="evidence" value="ECO:0007669"/>
    <property type="project" value="TreeGrafter"/>
</dbReference>
<keyword evidence="9" id="KW-0479">Metal-binding</keyword>
<dbReference type="GO" id="GO:0046872">
    <property type="term" value="F:metal ion binding"/>
    <property type="evidence" value="ECO:0007669"/>
    <property type="project" value="UniProtKB-KW"/>
</dbReference>
<dbReference type="PANTHER" id="PTHR11493">
    <property type="entry name" value="SULFITE REDUCTASE [NADPH] SUBUNIT BETA-RELATED"/>
    <property type="match status" value="1"/>
</dbReference>
<evidence type="ECO:0000256" key="12">
    <source>
        <dbReference type="ARBA" id="ARBA00023004"/>
    </source>
</evidence>
<dbReference type="InterPro" id="IPR001094">
    <property type="entry name" value="Flavdoxin-like"/>
</dbReference>